<keyword evidence="4" id="KW-1185">Reference proteome</keyword>
<evidence type="ECO:0000313" key="3">
    <source>
        <dbReference type="EMBL" id="RED59480.1"/>
    </source>
</evidence>
<dbReference type="RefSeq" id="WP_116064306.1">
    <property type="nucleotide sequence ID" value="NZ_QRDZ01000031.1"/>
</dbReference>
<evidence type="ECO:0000256" key="1">
    <source>
        <dbReference type="SAM" id="Phobius"/>
    </source>
</evidence>
<dbReference type="OrthoDB" id="2662941at2"/>
<organism evidence="3 4">
    <name type="scientific">Cohnella phaseoli</name>
    <dbReference type="NCBI Taxonomy" id="456490"/>
    <lineage>
        <taxon>Bacteria</taxon>
        <taxon>Bacillati</taxon>
        <taxon>Bacillota</taxon>
        <taxon>Bacilli</taxon>
        <taxon>Bacillales</taxon>
        <taxon>Paenibacillaceae</taxon>
        <taxon>Cohnella</taxon>
    </lineage>
</organism>
<dbReference type="EMBL" id="QRDZ01000031">
    <property type="protein sequence ID" value="RED59480.1"/>
    <property type="molecule type" value="Genomic_DNA"/>
</dbReference>
<dbReference type="AlphaFoldDB" id="A0A3D9ICV2"/>
<evidence type="ECO:0000313" key="4">
    <source>
        <dbReference type="Proteomes" id="UP000256977"/>
    </source>
</evidence>
<feature type="domain" description="Anti-sigma K factor RskA C-terminal" evidence="2">
    <location>
        <begin position="127"/>
        <end position="283"/>
    </location>
</feature>
<gene>
    <name evidence="3" type="ORF">DFP98_13174</name>
</gene>
<protein>
    <submittedName>
        <fullName evidence="3">Anti-sigma-K factor rskA</fullName>
    </submittedName>
</protein>
<dbReference type="GO" id="GO:0005886">
    <property type="term" value="C:plasma membrane"/>
    <property type="evidence" value="ECO:0007669"/>
    <property type="project" value="InterPro"/>
</dbReference>
<evidence type="ECO:0000259" key="2">
    <source>
        <dbReference type="Pfam" id="PF10099"/>
    </source>
</evidence>
<dbReference type="Proteomes" id="UP000256977">
    <property type="component" value="Unassembled WGS sequence"/>
</dbReference>
<dbReference type="InterPro" id="IPR018764">
    <property type="entry name" value="RskA_C"/>
</dbReference>
<keyword evidence="1" id="KW-0472">Membrane</keyword>
<name>A0A3D9ICV2_9BACL</name>
<comment type="caution">
    <text evidence="3">The sequence shown here is derived from an EMBL/GenBank/DDBJ whole genome shotgun (WGS) entry which is preliminary data.</text>
</comment>
<keyword evidence="1" id="KW-0812">Transmembrane</keyword>
<dbReference type="Pfam" id="PF10099">
    <property type="entry name" value="RskA_C"/>
    <property type="match status" value="1"/>
</dbReference>
<sequence length="293" mass="32090">MLGIDCGIPDERWVDYHLGQLGAASLEALDRHAESCSACRSACLRWAELLGVSTERRNVTRKASASDKAMRGVDWDSTDANAMATTDQGFARDEELPSAQVYRSLRRRMAMRSLFRKAKRRPGRAAASVIAALLAVVLIGLFKYSTAPNEPAAAAPLAAQHYAQLHEPEGARLMELPGTRVIMSPDIAEWTASASSGRPRQSLTVWVNDDTEELFVLMEGVLESDTSDVQAWADSRSRLSNLGLLEFHSGQGHLYSRFREMAALESLRFTIEPKGGSELPTTPDSALVRLASE</sequence>
<feature type="transmembrane region" description="Helical" evidence="1">
    <location>
        <begin position="125"/>
        <end position="142"/>
    </location>
</feature>
<proteinExistence type="predicted"/>
<keyword evidence="1" id="KW-1133">Transmembrane helix</keyword>
<accession>A0A3D9ICV2</accession>
<reference evidence="3 4" key="1">
    <citation type="submission" date="2018-07" db="EMBL/GenBank/DDBJ databases">
        <title>Genomic Encyclopedia of Type Strains, Phase III (KMG-III): the genomes of soil and plant-associated and newly described type strains.</title>
        <authorList>
            <person name="Whitman W."/>
        </authorList>
    </citation>
    <scope>NUCLEOTIDE SEQUENCE [LARGE SCALE GENOMIC DNA]</scope>
    <source>
        <strain evidence="3 4">CECT 7287</strain>
    </source>
</reference>